<reference evidence="2 3" key="1">
    <citation type="submission" date="2016-10" db="EMBL/GenBank/DDBJ databases">
        <authorList>
            <person name="de Groot N.N."/>
        </authorList>
    </citation>
    <scope>NUCLEOTIDE SEQUENCE [LARGE SCALE GENOMIC DNA]</scope>
    <source>
        <strain>J11</strain>
        <strain evidence="3">PG 39</strain>
    </source>
</reference>
<dbReference type="STRING" id="185761.SAMN05660282_00533"/>
<proteinExistence type="predicted"/>
<sequence length="268" mass="29201">MTETTLVYPLQWVSASPTRGRGRGVGEEHLLDGQGRSLAFTRVEKKRGGGAECDVSLYVGGESAHSEDTWSGTLSRRDRPSLRRSTFLVEGQLFGPNEQQVAIRAEFKRRSVREIIVEIGERSFLMQRCGVVNQARHIVDMETGNHALMLIEILRPRLQGMENLPGPQGLGMRGSKARGASERGCGAGSFGAGRSGARRSSARRPGVRGGRPFVRANQSGAEPIREELPGKDAGSLKIPAARELAAHEIAVLCWVSAQVDMTWLEMRG</sequence>
<keyword evidence="3" id="KW-1185">Reference proteome</keyword>
<name>A0A1I2QQY6_9CORY</name>
<feature type="region of interest" description="Disordered" evidence="1">
    <location>
        <begin position="170"/>
        <end position="228"/>
    </location>
</feature>
<evidence type="ECO:0000313" key="3">
    <source>
        <dbReference type="Proteomes" id="UP000199065"/>
    </source>
</evidence>
<feature type="compositionally biased region" description="Basic residues" evidence="1">
    <location>
        <begin position="196"/>
        <end position="206"/>
    </location>
</feature>
<protein>
    <submittedName>
        <fullName evidence="2">Uncharacterized protein</fullName>
    </submittedName>
</protein>
<dbReference type="AlphaFoldDB" id="A0A1I2QQY6"/>
<dbReference type="RefSeq" id="WP_143067429.1">
    <property type="nucleotide sequence ID" value="NZ_FOPJ01000002.1"/>
</dbReference>
<feature type="compositionally biased region" description="Gly residues" evidence="1">
    <location>
        <begin position="185"/>
        <end position="194"/>
    </location>
</feature>
<gene>
    <name evidence="2" type="ORF">SAMN05660282_00533</name>
</gene>
<organism evidence="2 3">
    <name type="scientific">Corynebacterium spheniscorum</name>
    <dbReference type="NCBI Taxonomy" id="185761"/>
    <lineage>
        <taxon>Bacteria</taxon>
        <taxon>Bacillati</taxon>
        <taxon>Actinomycetota</taxon>
        <taxon>Actinomycetes</taxon>
        <taxon>Mycobacteriales</taxon>
        <taxon>Corynebacteriaceae</taxon>
        <taxon>Corynebacterium</taxon>
    </lineage>
</organism>
<evidence type="ECO:0000313" key="2">
    <source>
        <dbReference type="EMBL" id="SFG29699.1"/>
    </source>
</evidence>
<dbReference type="Proteomes" id="UP000199065">
    <property type="component" value="Unassembled WGS sequence"/>
</dbReference>
<dbReference type="EMBL" id="FOPJ01000002">
    <property type="protein sequence ID" value="SFG29699.1"/>
    <property type="molecule type" value="Genomic_DNA"/>
</dbReference>
<evidence type="ECO:0000256" key="1">
    <source>
        <dbReference type="SAM" id="MobiDB-lite"/>
    </source>
</evidence>
<accession>A0A1I2QQY6</accession>